<dbReference type="InterPro" id="IPR036249">
    <property type="entry name" value="Thioredoxin-like_sf"/>
</dbReference>
<dbReference type="Proteomes" id="UP001596620">
    <property type="component" value="Unassembled WGS sequence"/>
</dbReference>
<dbReference type="Gene3D" id="3.40.30.10">
    <property type="entry name" value="Glutaredoxin"/>
    <property type="match status" value="1"/>
</dbReference>
<dbReference type="RefSeq" id="WP_382357545.1">
    <property type="nucleotide sequence ID" value="NZ_JBHTGR010000004.1"/>
</dbReference>
<organism evidence="1 2">
    <name type="scientific">Lentibacillus kimchii</name>
    <dbReference type="NCBI Taxonomy" id="1542911"/>
    <lineage>
        <taxon>Bacteria</taxon>
        <taxon>Bacillati</taxon>
        <taxon>Bacillota</taxon>
        <taxon>Bacilli</taxon>
        <taxon>Bacillales</taxon>
        <taxon>Bacillaceae</taxon>
        <taxon>Lentibacillus</taxon>
    </lineage>
</organism>
<name>A0ABW2URU7_9BACI</name>
<gene>
    <name evidence="1" type="ORF">ACFQU8_02260</name>
</gene>
<protein>
    <submittedName>
        <fullName evidence="1">Thioredoxin family protein</fullName>
    </submittedName>
</protein>
<comment type="caution">
    <text evidence="1">The sequence shown here is derived from an EMBL/GenBank/DDBJ whole genome shotgun (WGS) entry which is preliminary data.</text>
</comment>
<evidence type="ECO:0000313" key="2">
    <source>
        <dbReference type="Proteomes" id="UP001596620"/>
    </source>
</evidence>
<dbReference type="Pfam" id="PF14595">
    <property type="entry name" value="Thioredoxin_9"/>
    <property type="match status" value="1"/>
</dbReference>
<evidence type="ECO:0000313" key="1">
    <source>
        <dbReference type="EMBL" id="MFC7746063.1"/>
    </source>
</evidence>
<accession>A0ABW2URU7</accession>
<reference evidence="2" key="1">
    <citation type="journal article" date="2019" name="Int. J. Syst. Evol. Microbiol.">
        <title>The Global Catalogue of Microorganisms (GCM) 10K type strain sequencing project: providing services to taxonomists for standard genome sequencing and annotation.</title>
        <authorList>
            <consortium name="The Broad Institute Genomics Platform"/>
            <consortium name="The Broad Institute Genome Sequencing Center for Infectious Disease"/>
            <person name="Wu L."/>
            <person name="Ma J."/>
        </authorList>
    </citation>
    <scope>NUCLEOTIDE SEQUENCE [LARGE SCALE GENOMIC DNA]</scope>
    <source>
        <strain evidence="2">JCM 30234</strain>
    </source>
</reference>
<keyword evidence="2" id="KW-1185">Reference proteome</keyword>
<dbReference type="EMBL" id="JBHTGR010000004">
    <property type="protein sequence ID" value="MFC7746063.1"/>
    <property type="molecule type" value="Genomic_DNA"/>
</dbReference>
<dbReference type="SUPFAM" id="SSF52833">
    <property type="entry name" value="Thioredoxin-like"/>
    <property type="match status" value="1"/>
</dbReference>
<sequence length="187" mass="21833">MNLNQWFDEGMDPNTYVESMTEHQDGLLHIYESFTPPEDSEFNKNLYSQNLRVIILTEDWCGDAMLNVPILFRMAEQVNMPVKLLLRDENLELMDHYLTNGRSRSIPIFIFIDEAGNEVASWGPRADEIQQFAAESQANLPPKDADGYQEKAREMHLFMSKTFRDDTDFWQIVYTSIRQTLKNALSR</sequence>
<proteinExistence type="predicted"/>